<accession>A0A9E6UPI7</accession>
<evidence type="ECO:0000313" key="2">
    <source>
        <dbReference type="Proteomes" id="UP000825701"/>
    </source>
</evidence>
<dbReference type="EMBL" id="CP081869">
    <property type="protein sequence ID" value="QZN99794.1"/>
    <property type="molecule type" value="Genomic_DNA"/>
</dbReference>
<reference evidence="1" key="1">
    <citation type="submission" date="2021-08" db="EMBL/GenBank/DDBJ databases">
        <authorList>
            <person name="Zhang H."/>
            <person name="Xu M."/>
            <person name="Yu Z."/>
            <person name="Yang L."/>
            <person name="Cai Y."/>
        </authorList>
    </citation>
    <scope>NUCLEOTIDE SEQUENCE</scope>
    <source>
        <strain evidence="1">CHL1</strain>
    </source>
</reference>
<sequence length="153" mass="16152">MSKPSASQSAYLALSDALAPAFAAIGYPDFGRNVSALSDLVAVPAGGRMFATLRDAGVTVEDVQLSPRTYELAVRADLELIVSESDDEARDASFDLALVAVDDALEADRMLGETVADVEIEGLDPIDLDIEGAPPVKGAILKIRMLVTSDRPF</sequence>
<dbReference type="AlphaFoldDB" id="A0A9E6UPI7"/>
<name>A0A9E6UPI7_9HYPH</name>
<proteinExistence type="predicted"/>
<organism evidence="1 2">
    <name type="scientific">Chenggangzhangella methanolivorans</name>
    <dbReference type="NCBI Taxonomy" id="1437009"/>
    <lineage>
        <taxon>Bacteria</taxon>
        <taxon>Pseudomonadati</taxon>
        <taxon>Pseudomonadota</taxon>
        <taxon>Alphaproteobacteria</taxon>
        <taxon>Hyphomicrobiales</taxon>
        <taxon>Methylopilaceae</taxon>
        <taxon>Chenggangzhangella</taxon>
    </lineage>
</organism>
<keyword evidence="2" id="KW-1185">Reference proteome</keyword>
<evidence type="ECO:0000313" key="1">
    <source>
        <dbReference type="EMBL" id="QZN99794.1"/>
    </source>
</evidence>
<gene>
    <name evidence="1" type="ORF">K6K41_24545</name>
</gene>
<dbReference type="Proteomes" id="UP000825701">
    <property type="component" value="Chromosome"/>
</dbReference>
<dbReference type="RefSeq" id="WP_261402905.1">
    <property type="nucleotide sequence ID" value="NZ_CP081869.1"/>
</dbReference>
<dbReference type="KEGG" id="cmet:K6K41_24545"/>
<protein>
    <submittedName>
        <fullName evidence="1">Uncharacterized protein</fullName>
    </submittedName>
</protein>